<evidence type="ECO:0000313" key="3">
    <source>
        <dbReference type="Proteomes" id="UP000285532"/>
    </source>
</evidence>
<keyword evidence="1" id="KW-0812">Transmembrane</keyword>
<keyword evidence="1" id="KW-1133">Transmembrane helix</keyword>
<protein>
    <submittedName>
        <fullName evidence="2">Uncharacterized protein</fullName>
    </submittedName>
</protein>
<gene>
    <name evidence="2" type="ORF">FAM18172_02714</name>
</gene>
<evidence type="ECO:0000313" key="2">
    <source>
        <dbReference type="EMBL" id="RND82557.1"/>
    </source>
</evidence>
<organism evidence="2 3">
    <name type="scientific">Lacticaseibacillus paracasei</name>
    <name type="common">Lactobacillus paracasei</name>
    <dbReference type="NCBI Taxonomy" id="1597"/>
    <lineage>
        <taxon>Bacteria</taxon>
        <taxon>Bacillati</taxon>
        <taxon>Bacillota</taxon>
        <taxon>Bacilli</taxon>
        <taxon>Lactobacillales</taxon>
        <taxon>Lactobacillaceae</taxon>
        <taxon>Lacticaseibacillus</taxon>
    </lineage>
</organism>
<dbReference type="Proteomes" id="UP000285532">
    <property type="component" value="Unassembled WGS sequence"/>
</dbReference>
<reference evidence="2 3" key="1">
    <citation type="journal article" date="2018" name="Front. Microbiol.">
        <title>Conversion of Methionine to Cysteine in Lactobacillus paracasei Depends on the Highly Mobile cysK-ctl-cysE Gene Cluster.</title>
        <authorList>
            <person name="Wuthrich D."/>
            <person name="Irmler S."/>
            <person name="Berthoud H."/>
            <person name="Guggenbuhl B."/>
            <person name="Eugster E."/>
            <person name="Bruggmann R."/>
        </authorList>
    </citation>
    <scope>NUCLEOTIDE SEQUENCE [LARGE SCALE GENOMIC DNA]</scope>
    <source>
        <strain evidence="2 3">FAM18172</strain>
    </source>
</reference>
<dbReference type="EMBL" id="LKFU01000103">
    <property type="protein sequence ID" value="RND82557.1"/>
    <property type="molecule type" value="Genomic_DNA"/>
</dbReference>
<feature type="transmembrane region" description="Helical" evidence="1">
    <location>
        <begin position="6"/>
        <end position="26"/>
    </location>
</feature>
<proteinExistence type="predicted"/>
<dbReference type="RefSeq" id="WP_016387165.1">
    <property type="nucleotide sequence ID" value="NZ_CBDBYF010000001.1"/>
</dbReference>
<dbReference type="AlphaFoldDB" id="A0A422M4X2"/>
<keyword evidence="1" id="KW-0472">Membrane</keyword>
<evidence type="ECO:0000256" key="1">
    <source>
        <dbReference type="SAM" id="Phobius"/>
    </source>
</evidence>
<accession>A0A422M4X2</accession>
<sequence length="250" mass="26906">MKKRTWVITITGVAILLVITFGVILIQKNDAERRLSLGRSRASIMSTSKVKASKWQVSVSEAQSTANSKFYADKTSKDAAASLAIVASEANSKAEAVNHVDFDKLSKIDQAKAAIYYGLGNMQYFNDKSVSNYPGDAVYSSSGVDVVFVKDISAGIGSTPYLVAPHLSQVSAAAPVFSYVELGMQADGHRPEGLTYGKVDDDANGYVPDPGLHNTVGVSFKTVNDWINSHGGMAAVQKININRFIDFDQE</sequence>
<comment type="caution">
    <text evidence="2">The sequence shown here is derived from an EMBL/GenBank/DDBJ whole genome shotgun (WGS) entry which is preliminary data.</text>
</comment>
<name>A0A422M4X2_LACPA</name>